<feature type="region of interest" description="Disordered" evidence="1">
    <location>
        <begin position="84"/>
        <end position="104"/>
    </location>
</feature>
<dbReference type="PANTHER" id="PTHR39951">
    <property type="entry name" value="FI22632P1"/>
    <property type="match status" value="1"/>
</dbReference>
<organism evidence="3 4">
    <name type="scientific">Cryptolaemus montrouzieri</name>
    <dbReference type="NCBI Taxonomy" id="559131"/>
    <lineage>
        <taxon>Eukaryota</taxon>
        <taxon>Metazoa</taxon>
        <taxon>Ecdysozoa</taxon>
        <taxon>Arthropoda</taxon>
        <taxon>Hexapoda</taxon>
        <taxon>Insecta</taxon>
        <taxon>Pterygota</taxon>
        <taxon>Neoptera</taxon>
        <taxon>Endopterygota</taxon>
        <taxon>Coleoptera</taxon>
        <taxon>Polyphaga</taxon>
        <taxon>Cucujiformia</taxon>
        <taxon>Coccinelloidea</taxon>
        <taxon>Coccinellidae</taxon>
        <taxon>Scymninae</taxon>
        <taxon>Scymnini</taxon>
        <taxon>Cryptolaemus</taxon>
    </lineage>
</organism>
<sequence length="104" mass="11888">MELRMVKIFLFSFIFSLTNCQGIIKDVIQYNIAGIPILHKTIPFPFDPDAGSKRSIEYQAVNGRYGEKAIERLGLGTDGRQLERLEEQRRKDEGQLGGVRDYLP</sequence>
<proteinExistence type="predicted"/>
<keyword evidence="2" id="KW-0732">Signal</keyword>
<protein>
    <submittedName>
        <fullName evidence="3">Uncharacterized protein</fullName>
    </submittedName>
</protein>
<dbReference type="AlphaFoldDB" id="A0ABD2P662"/>
<accession>A0ABD2P662</accession>
<comment type="caution">
    <text evidence="3">The sequence shown here is derived from an EMBL/GenBank/DDBJ whole genome shotgun (WGS) entry which is preliminary data.</text>
</comment>
<evidence type="ECO:0000256" key="1">
    <source>
        <dbReference type="SAM" id="MobiDB-lite"/>
    </source>
</evidence>
<dbReference type="EMBL" id="JABFTP020000185">
    <property type="protein sequence ID" value="KAL3286266.1"/>
    <property type="molecule type" value="Genomic_DNA"/>
</dbReference>
<reference evidence="3 4" key="1">
    <citation type="journal article" date="2021" name="BMC Biol.">
        <title>Horizontally acquired antibacterial genes associated with adaptive radiation of ladybird beetles.</title>
        <authorList>
            <person name="Li H.S."/>
            <person name="Tang X.F."/>
            <person name="Huang Y.H."/>
            <person name="Xu Z.Y."/>
            <person name="Chen M.L."/>
            <person name="Du X.Y."/>
            <person name="Qiu B.Y."/>
            <person name="Chen P.T."/>
            <person name="Zhang W."/>
            <person name="Slipinski A."/>
            <person name="Escalona H.E."/>
            <person name="Waterhouse R.M."/>
            <person name="Zwick A."/>
            <person name="Pang H."/>
        </authorList>
    </citation>
    <scope>NUCLEOTIDE SEQUENCE [LARGE SCALE GENOMIC DNA]</scope>
    <source>
        <strain evidence="3">SYSU2018</strain>
    </source>
</reference>
<keyword evidence="4" id="KW-1185">Reference proteome</keyword>
<feature type="signal peptide" evidence="2">
    <location>
        <begin position="1"/>
        <end position="20"/>
    </location>
</feature>
<dbReference type="Proteomes" id="UP001516400">
    <property type="component" value="Unassembled WGS sequence"/>
</dbReference>
<gene>
    <name evidence="3" type="ORF">HHI36_000776</name>
</gene>
<feature type="compositionally biased region" description="Basic and acidic residues" evidence="1">
    <location>
        <begin position="84"/>
        <end position="94"/>
    </location>
</feature>
<evidence type="ECO:0000313" key="3">
    <source>
        <dbReference type="EMBL" id="KAL3286266.1"/>
    </source>
</evidence>
<evidence type="ECO:0000313" key="4">
    <source>
        <dbReference type="Proteomes" id="UP001516400"/>
    </source>
</evidence>
<feature type="chain" id="PRO_5044867150" evidence="2">
    <location>
        <begin position="21"/>
        <end position="104"/>
    </location>
</feature>
<dbReference type="PANTHER" id="PTHR39951:SF2">
    <property type="entry name" value="IP05660P"/>
    <property type="match status" value="1"/>
</dbReference>
<evidence type="ECO:0000256" key="2">
    <source>
        <dbReference type="SAM" id="SignalP"/>
    </source>
</evidence>
<name>A0ABD2P662_9CUCU</name>